<dbReference type="InterPro" id="IPR036770">
    <property type="entry name" value="Ankyrin_rpt-contain_sf"/>
</dbReference>
<feature type="region of interest" description="Disordered" evidence="1">
    <location>
        <begin position="1123"/>
        <end position="1153"/>
    </location>
</feature>
<dbReference type="OrthoDB" id="539213at2759"/>
<protein>
    <submittedName>
        <fullName evidence="2">Ankyrin</fullName>
    </submittedName>
</protein>
<proteinExistence type="predicted"/>
<dbReference type="InterPro" id="IPR053354">
    <property type="entry name" value="MGDG_epimerase"/>
</dbReference>
<organism evidence="2 3">
    <name type="scientific">Gymnopus androsaceus JB14</name>
    <dbReference type="NCBI Taxonomy" id="1447944"/>
    <lineage>
        <taxon>Eukaryota</taxon>
        <taxon>Fungi</taxon>
        <taxon>Dikarya</taxon>
        <taxon>Basidiomycota</taxon>
        <taxon>Agaricomycotina</taxon>
        <taxon>Agaricomycetes</taxon>
        <taxon>Agaricomycetidae</taxon>
        <taxon>Agaricales</taxon>
        <taxon>Marasmiineae</taxon>
        <taxon>Omphalotaceae</taxon>
        <taxon>Gymnopus</taxon>
    </lineage>
</organism>
<feature type="compositionally biased region" description="Polar residues" evidence="1">
    <location>
        <begin position="1520"/>
        <end position="1532"/>
    </location>
</feature>
<dbReference type="PANTHER" id="PTHR43558">
    <property type="entry name" value="REDUCTASE, PUTATIVE (AFU_ORTHOLOGUE AFUA_3G10540)-RELATED"/>
    <property type="match status" value="1"/>
</dbReference>
<feature type="compositionally biased region" description="Acidic residues" evidence="1">
    <location>
        <begin position="1030"/>
        <end position="1046"/>
    </location>
</feature>
<dbReference type="SMART" id="SM00248">
    <property type="entry name" value="ANK"/>
    <property type="match status" value="5"/>
</dbReference>
<feature type="compositionally biased region" description="Acidic residues" evidence="1">
    <location>
        <begin position="1534"/>
        <end position="1545"/>
    </location>
</feature>
<dbReference type="Proteomes" id="UP000799118">
    <property type="component" value="Unassembled WGS sequence"/>
</dbReference>
<feature type="compositionally biased region" description="Acidic residues" evidence="1">
    <location>
        <begin position="527"/>
        <end position="555"/>
    </location>
</feature>
<sequence>MPQNSEAQAFLNRVLALPKGPGVSLESVLQPSLDDEAVLRRLFATERDNTRLKDPHVGLVDVFDAPPDIRTIRARVVEGRGRPQRQDRKPEGAPCMVPSFEQFQKNWAVFSEGSLSQLLDWNNVVAAGGSVLACLVPLPEEATISKRAIRKYYHSSAYPTSDVDLFLWGLTPEQAEAKIIKIYEAVRDSVPWDVTCVRTKHTVSIHSQYPYRSVQIVLRLYTSPAEILAGFDIDAPCCAYDGSHVWANPRAIVALMRQCNTVDVTRRSPSYEVRLTKYSSRAFEVHRSIVRVEGLARLLVFEKLKDAISREKFLQSRRTLRGRPNADTVPYYVRRKRALKGDLKNETAIGGLEMNDYDVVSLHIPYGPGWDARKVDKLVYQTDLGMNSPFNPKNKNRRLHRHPAFFGTIEECMDDCCEHYEEDKQYIRGRIAFVKEDPGRQSLSGSFNPIDDTEWSAQVYIGPTEKFFKAIVVKKLLEQSQKNAVLLKKEDADGDGDGDGDVEMKDAAAKNSSEDDWSSGDDGVVSMEEDEDGDGDDEDEEMDEDDDDDDDGDEEGGGRKKKSKKPSEPPQTPADSSALPEDDSGEPDVFDINSPDWDLCFTPLSYAILNASIPTHTSFPLLHTITLRNLHPLLLTMYDPDEDHACLVIERLLKAGAVSSAADQDVLTIFHRMVAAGKTKQVKALLRMDPKAKWEPTFPLITAIQLNNYEMVALLLTYGADVVFKPEDVARAADLQTQQNRNRYHGYSGEPVDQAIHPVEAGIYHHTDIVQLLIALGASGKRQVGKGDQEGRNHNLRFHTLESFSLPKMRYILETGGCVPDSEQDKKRIEKSQVDADNNCAQYLELKGFFGDVERLLVSKGAKTYNELFPDSEKPSTATAAVKDQTQFGFQPSNTAQYGYLGQHRYSRDTVPVHLNAKYDELFEACWKGDDDTVRRLCLPEEGKQNALRVSVAVTHTWNQTSACILFSVIILQEYSLVRMMFIALTPFVAAVEGRQWTTARLVFCICVAQYKPVDEKEVSFKLGKINLDDEEDDEDNSDNESDASDDTVPAKKNLPFIDIAQVSSAVKVPFAPSSLLLEHTIACVVENGYNQYTALARAINTKDLEAFVHIANLYKLTEPPIRTRRQSSGRNSCSGPDFESDHTDEAEEKEMPAINDKNKVYLGLSVHGKKRKDLVRKLAQNDHHHHDQDTTPLLWRAILQPSGSPKIVEYLLSTRPLDAYRFYAMSNSNELAIRLRRLANLEQVLPGRLGWCVNGLGESPLAAAILSQKLDIIKLLFAKNPKLMSAALKERLKFSGFTPLMIAVQPLHIALSRACYPISSMIIDYTQAGLSIRNVYGSIPLHIAVSNSRAKTVKKLVDASPVECLFAENGVGNIPLEVATLNVLLGRMTNMGGVSSSELGAQHVHTHPPRINLDNLKRDVPALRTTIAELLTNGPLKQDDKLTKELSSFARLMETKLVVAEADAAKAKKEDTSESEDKDQDHENREATLEILQDAVLTRSAQRQLIHLIDVQKSVGSHLNSAGNSIPWHQQQNDEEGLEPEEDGETKLRNSSIVYKRIGQVVEDDSR</sequence>
<evidence type="ECO:0000256" key="1">
    <source>
        <dbReference type="SAM" id="MobiDB-lite"/>
    </source>
</evidence>
<name>A0A6A4H893_9AGAR</name>
<feature type="region of interest" description="Disordered" evidence="1">
    <location>
        <begin position="1030"/>
        <end position="1050"/>
    </location>
</feature>
<dbReference type="SUPFAM" id="SSF48403">
    <property type="entry name" value="Ankyrin repeat"/>
    <property type="match status" value="2"/>
</dbReference>
<dbReference type="EMBL" id="ML769553">
    <property type="protein sequence ID" value="KAE9394291.1"/>
    <property type="molecule type" value="Genomic_DNA"/>
</dbReference>
<feature type="compositionally biased region" description="Acidic residues" evidence="1">
    <location>
        <begin position="580"/>
        <end position="589"/>
    </location>
</feature>
<feature type="region of interest" description="Disordered" evidence="1">
    <location>
        <begin position="1520"/>
        <end position="1551"/>
    </location>
</feature>
<feature type="compositionally biased region" description="Acidic residues" evidence="1">
    <location>
        <begin position="492"/>
        <end position="501"/>
    </location>
</feature>
<dbReference type="PANTHER" id="PTHR43558:SF6">
    <property type="entry name" value="REDUCTASE, PUTATIVE (AFU_ORTHOLOGUE AFUA_3G10540)-RELATED"/>
    <property type="match status" value="1"/>
</dbReference>
<keyword evidence="3" id="KW-1185">Reference proteome</keyword>
<reference evidence="2" key="1">
    <citation type="journal article" date="2019" name="Environ. Microbiol.">
        <title>Fungal ecological strategies reflected in gene transcription - a case study of two litter decomposers.</title>
        <authorList>
            <person name="Barbi F."/>
            <person name="Kohler A."/>
            <person name="Barry K."/>
            <person name="Baskaran P."/>
            <person name="Daum C."/>
            <person name="Fauchery L."/>
            <person name="Ihrmark K."/>
            <person name="Kuo A."/>
            <person name="LaButti K."/>
            <person name="Lipzen A."/>
            <person name="Morin E."/>
            <person name="Grigoriev I.V."/>
            <person name="Henrissat B."/>
            <person name="Lindahl B."/>
            <person name="Martin F."/>
        </authorList>
    </citation>
    <scope>NUCLEOTIDE SEQUENCE</scope>
    <source>
        <strain evidence="2">JB14</strain>
    </source>
</reference>
<feature type="region of interest" description="Disordered" evidence="1">
    <location>
        <begin position="1465"/>
        <end position="1485"/>
    </location>
</feature>
<dbReference type="InterPro" id="IPR002110">
    <property type="entry name" value="Ankyrin_rpt"/>
</dbReference>
<accession>A0A6A4H893</accession>
<evidence type="ECO:0000313" key="2">
    <source>
        <dbReference type="EMBL" id="KAE9394291.1"/>
    </source>
</evidence>
<gene>
    <name evidence="2" type="ORF">BT96DRAFT_958854</name>
</gene>
<feature type="region of interest" description="Disordered" evidence="1">
    <location>
        <begin position="488"/>
        <end position="591"/>
    </location>
</feature>
<dbReference type="Gene3D" id="1.25.40.20">
    <property type="entry name" value="Ankyrin repeat-containing domain"/>
    <property type="match status" value="2"/>
</dbReference>
<evidence type="ECO:0000313" key="3">
    <source>
        <dbReference type="Proteomes" id="UP000799118"/>
    </source>
</evidence>